<dbReference type="FunFam" id="3.40.850.10:FF:000167">
    <property type="entry name" value="Uncharacterized protein"/>
    <property type="match status" value="1"/>
</dbReference>
<reference evidence="8 10" key="2">
    <citation type="journal article" date="2013" name="Nature">
        <title>Insights into bilaterian evolution from three spiralian genomes.</title>
        <authorList>
            <person name="Simakov O."/>
            <person name="Marletaz F."/>
            <person name="Cho S.J."/>
            <person name="Edsinger-Gonzales E."/>
            <person name="Havlak P."/>
            <person name="Hellsten U."/>
            <person name="Kuo D.H."/>
            <person name="Larsson T."/>
            <person name="Lv J."/>
            <person name="Arendt D."/>
            <person name="Savage R."/>
            <person name="Osoegawa K."/>
            <person name="de Jong P."/>
            <person name="Grimwood J."/>
            <person name="Chapman J.A."/>
            <person name="Shapiro H."/>
            <person name="Aerts A."/>
            <person name="Otillar R.P."/>
            <person name="Terry A.Y."/>
            <person name="Boore J.L."/>
            <person name="Grigoriev I.V."/>
            <person name="Lindberg D.R."/>
            <person name="Seaver E.C."/>
            <person name="Weisblat D.A."/>
            <person name="Putnam N.H."/>
            <person name="Rokhsar D.S."/>
        </authorList>
    </citation>
    <scope>NUCLEOTIDE SEQUENCE</scope>
    <source>
        <strain evidence="8 10">I ESC-2004</strain>
    </source>
</reference>
<proteinExistence type="inferred from homology"/>
<keyword evidence="6" id="KW-0493">Microtubule</keyword>
<keyword evidence="4 6" id="KW-0505">Motor protein</keyword>
<dbReference type="SUPFAM" id="SSF52540">
    <property type="entry name" value="P-loop containing nucleoside triphosphate hydrolases"/>
    <property type="match status" value="1"/>
</dbReference>
<dbReference type="GO" id="GO:0007018">
    <property type="term" value="P:microtubule-based movement"/>
    <property type="evidence" value="ECO:0007669"/>
    <property type="project" value="InterPro"/>
</dbReference>
<organism evidence="8">
    <name type="scientific">Capitella teleta</name>
    <name type="common">Polychaete worm</name>
    <dbReference type="NCBI Taxonomy" id="283909"/>
    <lineage>
        <taxon>Eukaryota</taxon>
        <taxon>Metazoa</taxon>
        <taxon>Spiralia</taxon>
        <taxon>Lophotrochozoa</taxon>
        <taxon>Annelida</taxon>
        <taxon>Polychaeta</taxon>
        <taxon>Sedentaria</taxon>
        <taxon>Scolecida</taxon>
        <taxon>Capitellidae</taxon>
        <taxon>Capitella</taxon>
    </lineage>
</organism>
<dbReference type="Proteomes" id="UP000014760">
    <property type="component" value="Unassembled WGS sequence"/>
</dbReference>
<dbReference type="EMBL" id="KB299712">
    <property type="protein sequence ID" value="ELU07622.1"/>
    <property type="molecule type" value="Genomic_DNA"/>
</dbReference>
<reference evidence="9" key="3">
    <citation type="submission" date="2015-06" db="UniProtKB">
        <authorList>
            <consortium name="EnsemblMetazoa"/>
        </authorList>
    </citation>
    <scope>IDENTIFICATION</scope>
</reference>
<dbReference type="HOGENOM" id="CLU_001485_2_3_1"/>
<keyword evidence="2 6" id="KW-0067">ATP-binding</keyword>
<evidence type="ECO:0000256" key="6">
    <source>
        <dbReference type="RuleBase" id="RU000394"/>
    </source>
</evidence>
<accession>R7UUM9</accession>
<evidence type="ECO:0000256" key="5">
    <source>
        <dbReference type="PROSITE-ProRule" id="PRU00283"/>
    </source>
</evidence>
<dbReference type="PROSITE" id="PS00411">
    <property type="entry name" value="KINESIN_MOTOR_1"/>
    <property type="match status" value="1"/>
</dbReference>
<evidence type="ECO:0000313" key="9">
    <source>
        <dbReference type="EnsemblMetazoa" id="CapteP180938"/>
    </source>
</evidence>
<dbReference type="InterPro" id="IPR001752">
    <property type="entry name" value="Kinesin_motor_dom"/>
</dbReference>
<protein>
    <recommendedName>
        <fullName evidence="6">Kinesin-like protein</fullName>
    </recommendedName>
</protein>
<dbReference type="EMBL" id="AMQN01006993">
    <property type="status" value="NOT_ANNOTATED_CDS"/>
    <property type="molecule type" value="Genomic_DNA"/>
</dbReference>
<sequence>MMGTTGNTGLIPRICEGLFGMMKDPDTTYRVQVSYLEIYNERVRDLLRDKNQPQLNLKVREHPKDGPYVQDLSRHLVVSFSDVEDLIRRGNLHRTTAATNMNEHSSRSHAIFTVFFTQAKLCEDVPSEIHSKVHLVDLAGSERADSSGATGDRLKEGGSINKSLVTLGNVISTLADWSDRAPSLKRSAFIPYRDSVLTWLLKDSLGGNARTIMIATVSPADFYYAESLSTLRYASRAKKIVNKPTVNEDPHVKLIRELREENAHLRSLLGETAFEDVLPSIEDFVETREKLNRNEERVRELTEKWADKWQETANVLEHKSLALRKEGTGVVLDSELPYILSIDDNILTTGMRLYHIKEGDTHMGRDDAAENPDIVLSGKLIEAEHCIIRHVDGLVTLIPLDGALCSVNNVRIHEPTKLQQGSIIRLGRGHLFRYNHPAEAARLREEMKNVRSSKYSFMLICGYEYS</sequence>
<evidence type="ECO:0000313" key="8">
    <source>
        <dbReference type="EMBL" id="ELU07622.1"/>
    </source>
</evidence>
<evidence type="ECO:0000256" key="2">
    <source>
        <dbReference type="ARBA" id="ARBA00022840"/>
    </source>
</evidence>
<dbReference type="GO" id="GO:0005874">
    <property type="term" value="C:microtubule"/>
    <property type="evidence" value="ECO:0007669"/>
    <property type="project" value="UniProtKB-KW"/>
</dbReference>
<name>R7UUM9_CAPTE</name>
<dbReference type="AlphaFoldDB" id="R7UUM9"/>
<dbReference type="InterPro" id="IPR008984">
    <property type="entry name" value="SMAD_FHA_dom_sf"/>
</dbReference>
<dbReference type="OrthoDB" id="3176171at2759"/>
<dbReference type="Pfam" id="PF00225">
    <property type="entry name" value="Kinesin"/>
    <property type="match status" value="1"/>
</dbReference>
<dbReference type="Gene3D" id="3.40.850.10">
    <property type="entry name" value="Kinesin motor domain"/>
    <property type="match status" value="1"/>
</dbReference>
<evidence type="ECO:0000256" key="1">
    <source>
        <dbReference type="ARBA" id="ARBA00022741"/>
    </source>
</evidence>
<reference evidence="10" key="1">
    <citation type="submission" date="2012-12" db="EMBL/GenBank/DDBJ databases">
        <authorList>
            <person name="Hellsten U."/>
            <person name="Grimwood J."/>
            <person name="Chapman J.A."/>
            <person name="Shapiro H."/>
            <person name="Aerts A."/>
            <person name="Otillar R.P."/>
            <person name="Terry A.Y."/>
            <person name="Boore J.L."/>
            <person name="Simakov O."/>
            <person name="Marletaz F."/>
            <person name="Cho S.-J."/>
            <person name="Edsinger-Gonzales E."/>
            <person name="Havlak P."/>
            <person name="Kuo D.-H."/>
            <person name="Larsson T."/>
            <person name="Lv J."/>
            <person name="Arendt D."/>
            <person name="Savage R."/>
            <person name="Osoegawa K."/>
            <person name="de Jong P."/>
            <person name="Lindberg D.R."/>
            <person name="Seaver E.C."/>
            <person name="Weisblat D.A."/>
            <person name="Putnam N.H."/>
            <person name="Grigoriev I.V."/>
            <person name="Rokhsar D.S."/>
        </authorList>
    </citation>
    <scope>NUCLEOTIDE SEQUENCE</scope>
    <source>
        <strain evidence="10">I ESC-2004</strain>
    </source>
</reference>
<dbReference type="InterPro" id="IPR019821">
    <property type="entry name" value="Kinesin_motor_CS"/>
</dbReference>
<gene>
    <name evidence="8" type="ORF">CAPTEDRAFT_180938</name>
</gene>
<dbReference type="FunFam" id="2.60.200.20:FF:000005">
    <property type="entry name" value="Kinesin family member 16B"/>
    <property type="match status" value="1"/>
</dbReference>
<keyword evidence="1 6" id="KW-0547">Nucleotide-binding</keyword>
<dbReference type="PRINTS" id="PR00380">
    <property type="entry name" value="KINESINHEAVY"/>
</dbReference>
<dbReference type="EnsemblMetazoa" id="CapteT180938">
    <property type="protein sequence ID" value="CapteP180938"/>
    <property type="gene ID" value="CapteG180938"/>
</dbReference>
<dbReference type="Pfam" id="PF00498">
    <property type="entry name" value="FHA"/>
    <property type="match status" value="1"/>
</dbReference>
<dbReference type="GO" id="GO:0008017">
    <property type="term" value="F:microtubule binding"/>
    <property type="evidence" value="ECO:0007669"/>
    <property type="project" value="InterPro"/>
</dbReference>
<dbReference type="InterPro" id="IPR000253">
    <property type="entry name" value="FHA_dom"/>
</dbReference>
<dbReference type="OMA" id="CPSANIA"/>
<dbReference type="PANTHER" id="PTHR47117:SF6">
    <property type="entry name" value="KINESIN-LIKE PROTEIN KIF16B"/>
    <property type="match status" value="1"/>
</dbReference>
<dbReference type="InterPro" id="IPR027417">
    <property type="entry name" value="P-loop_NTPase"/>
</dbReference>
<dbReference type="Gene3D" id="2.60.200.20">
    <property type="match status" value="1"/>
</dbReference>
<dbReference type="PROSITE" id="PS50067">
    <property type="entry name" value="KINESIN_MOTOR_2"/>
    <property type="match status" value="1"/>
</dbReference>
<evidence type="ECO:0000259" key="7">
    <source>
        <dbReference type="PROSITE" id="PS50067"/>
    </source>
</evidence>
<comment type="caution">
    <text evidence="5">Lacks conserved residue(s) required for the propagation of feature annotation.</text>
</comment>
<dbReference type="PANTHER" id="PTHR47117">
    <property type="entry name" value="STAR-RELATED LIPID TRANSFER PROTEIN 9"/>
    <property type="match status" value="1"/>
</dbReference>
<dbReference type="STRING" id="283909.R7UUM9"/>
<keyword evidence="3" id="KW-0175">Coiled coil</keyword>
<feature type="domain" description="Kinesin motor" evidence="7">
    <location>
        <begin position="1"/>
        <end position="240"/>
    </location>
</feature>
<evidence type="ECO:0000256" key="4">
    <source>
        <dbReference type="ARBA" id="ARBA00023175"/>
    </source>
</evidence>
<evidence type="ECO:0000313" key="10">
    <source>
        <dbReference type="Proteomes" id="UP000014760"/>
    </source>
</evidence>
<evidence type="ECO:0000256" key="3">
    <source>
        <dbReference type="ARBA" id="ARBA00023054"/>
    </source>
</evidence>
<dbReference type="GO" id="GO:0005524">
    <property type="term" value="F:ATP binding"/>
    <property type="evidence" value="ECO:0007669"/>
    <property type="project" value="UniProtKB-KW"/>
</dbReference>
<dbReference type="InterPro" id="IPR036961">
    <property type="entry name" value="Kinesin_motor_dom_sf"/>
</dbReference>
<dbReference type="SUPFAM" id="SSF49879">
    <property type="entry name" value="SMAD/FHA domain"/>
    <property type="match status" value="1"/>
</dbReference>
<dbReference type="GO" id="GO:0003777">
    <property type="term" value="F:microtubule motor activity"/>
    <property type="evidence" value="ECO:0007669"/>
    <property type="project" value="InterPro"/>
</dbReference>
<comment type="similarity">
    <text evidence="5 6">Belongs to the TRAFAC class myosin-kinesin ATPase superfamily. Kinesin family.</text>
</comment>
<dbReference type="SMART" id="SM00129">
    <property type="entry name" value="KISc"/>
    <property type="match status" value="1"/>
</dbReference>
<keyword evidence="10" id="KW-1185">Reference proteome</keyword>